<feature type="region of interest" description="Disordered" evidence="1">
    <location>
        <begin position="151"/>
        <end position="177"/>
    </location>
</feature>
<feature type="region of interest" description="Disordered" evidence="1">
    <location>
        <begin position="585"/>
        <end position="613"/>
    </location>
</feature>
<accession>Q4PJD9</accession>
<evidence type="ECO:0000256" key="1">
    <source>
        <dbReference type="SAM" id="MobiDB-lite"/>
    </source>
</evidence>
<sequence>MARHDDVIKITASGSNKGVCEFLAIFVGLRRQLVRIGGILAEDDARRALWPHHRNLGTWPGIIDVTTQMFRGHHIIGAAIGLAGDQRHLRHRRLGVGKQQFRAVRDDPACFLRQTRHETRHIDKRHQRDVEGVTEPDKPRRLARGVDIKTPGQHHRLVPDNPDRAAVNPPEADNDVGGKGLVDLEKLGIIDNLQNHLAHVIGGIGIVRDDRIEDSRRAVDRVMAGHHGCRLTVRQRQIGDQRAGAHQHLDVILEGTMRHARSAAVHLGPAKLLGGEILMRHCLHHVRAGDEHVARPLDHEDEIGDRRRVDGATGTGPHDQRDLRHHTRGQHIALEHFGITAKRGNAFLDAGTAGVIQPDQRNAGLDRLVHDLADFRCMRFRQRAAKNGEILRIDKDRPAGDCAISGDHTIAGHLLVFHAEIMAAMLDEHVPFLERGVVQKQNDALTRCQLAFAMLGVDAALATTEARLFTLGLEFGENIGHQAFLETFIETVRKLIGKPRGGSMSFPRRALPSSHHAGALRISLPCSSSGKSGQDPAHSPVWQTAYPPPCRTRHLSLPGAPHQNWPASPVRALPASEPVMRFSRRQGAAATRLHGQHESPAPSHAPFQPAFHR</sequence>
<feature type="region of interest" description="Disordered" evidence="1">
    <location>
        <begin position="296"/>
        <end position="323"/>
    </location>
</feature>
<protein>
    <submittedName>
        <fullName evidence="2">Predicted acetyl-CoA carboxylase</fullName>
    </submittedName>
</protein>
<organism evidence="2">
    <name type="scientific">uncultured bacterium MedeBAC46A06</name>
    <dbReference type="NCBI Taxonomy" id="332275"/>
    <lineage>
        <taxon>Bacteria</taxon>
        <taxon>environmental samples</taxon>
    </lineage>
</organism>
<feature type="region of interest" description="Disordered" evidence="1">
    <location>
        <begin position="523"/>
        <end position="545"/>
    </location>
</feature>
<dbReference type="AntiFam" id="ANF00078">
    <property type="entry name" value="Shadow ORF (opposite pccB)"/>
</dbReference>
<evidence type="ECO:0000313" key="2">
    <source>
        <dbReference type="EMBL" id="AAY82838.1"/>
    </source>
</evidence>
<dbReference type="EMBL" id="DQ088847">
    <property type="protein sequence ID" value="AAY82838.1"/>
    <property type="molecule type" value="Genomic_DNA"/>
</dbReference>
<feature type="compositionally biased region" description="Basic and acidic residues" evidence="1">
    <location>
        <begin position="296"/>
        <end position="310"/>
    </location>
</feature>
<name>Q4PJD9_9BACT</name>
<proteinExistence type="predicted"/>
<reference evidence="2" key="1">
    <citation type="journal article" date="2005" name="PLoS Biol.">
        <title>New insights into metabolic properties of marine bacteria encoding proteorhodopsins.</title>
        <authorList>
            <person name="Sabehi G."/>
            <person name="Loy A."/>
            <person name="Jung K.H."/>
            <person name="Partha R."/>
            <person name="Spudich J.L."/>
            <person name="Isaacson T."/>
            <person name="Hirschberg J."/>
            <person name="Wagner M."/>
            <person name="Beja O."/>
        </authorList>
    </citation>
    <scope>NUCLEOTIDE SEQUENCE</scope>
</reference>
<dbReference type="AlphaFoldDB" id="Q4PJD9"/>